<dbReference type="EMBL" id="BK032652">
    <property type="protein sequence ID" value="DAF53337.1"/>
    <property type="molecule type" value="Genomic_DNA"/>
</dbReference>
<evidence type="ECO:0000313" key="2">
    <source>
        <dbReference type="EMBL" id="DAF53337.1"/>
    </source>
</evidence>
<name>A0A8S5SQR2_9CAUD</name>
<accession>A0A8S5SQR2</accession>
<dbReference type="GO" id="GO:0003677">
    <property type="term" value="F:DNA binding"/>
    <property type="evidence" value="ECO:0007669"/>
    <property type="project" value="InterPro"/>
</dbReference>
<sequence>MDFKDPKNKVYLQKAISSLSKDYSNMLISMTNQDDSNYKRAALLYYWLRDYRNYVKNEPKFNSVYTPPFRRGNIANINFGFNLGSELGGLHYAIVISDSRPTNPMLIVAPMTSFKPSHQLNDCEIFIDNQLFLQLKGKQDALVQTLKHQRATSIDSESDDINSKLDQLQKIKKQIQKLKNGSIINISQICAISKMRVIDPQSPLDVFYNISVSSDVLDKIDNKIKQFFMNPNKP</sequence>
<dbReference type="InterPro" id="IPR003477">
    <property type="entry name" value="PemK-like"/>
</dbReference>
<dbReference type="InterPro" id="IPR011067">
    <property type="entry name" value="Plasmid_toxin/cell-grow_inhib"/>
</dbReference>
<evidence type="ECO:0000256" key="1">
    <source>
        <dbReference type="SAM" id="Coils"/>
    </source>
</evidence>
<keyword evidence="1" id="KW-0175">Coiled coil</keyword>
<dbReference type="SUPFAM" id="SSF50118">
    <property type="entry name" value="Cell growth inhibitor/plasmid maintenance toxic component"/>
    <property type="match status" value="1"/>
</dbReference>
<protein>
    <submittedName>
        <fullName evidence="2">PemK-like protein</fullName>
    </submittedName>
</protein>
<proteinExistence type="predicted"/>
<reference evidence="2" key="1">
    <citation type="journal article" date="2021" name="Proc. Natl. Acad. Sci. U.S.A.">
        <title>A Catalog of Tens of Thousands of Viruses from Human Metagenomes Reveals Hidden Associations with Chronic Diseases.</title>
        <authorList>
            <person name="Tisza M.J."/>
            <person name="Buck C.B."/>
        </authorList>
    </citation>
    <scope>NUCLEOTIDE SEQUENCE</scope>
    <source>
        <strain evidence="2">CtkyE7</strain>
    </source>
</reference>
<organism evidence="2">
    <name type="scientific">Siphoviridae sp. ctkyE7</name>
    <dbReference type="NCBI Taxonomy" id="2827926"/>
    <lineage>
        <taxon>Viruses</taxon>
        <taxon>Duplodnaviria</taxon>
        <taxon>Heunggongvirae</taxon>
        <taxon>Uroviricota</taxon>
        <taxon>Caudoviricetes</taxon>
    </lineage>
</organism>
<dbReference type="Pfam" id="PF02452">
    <property type="entry name" value="PemK_toxin"/>
    <property type="match status" value="1"/>
</dbReference>
<dbReference type="Gene3D" id="2.30.30.110">
    <property type="match status" value="1"/>
</dbReference>
<feature type="coiled-coil region" evidence="1">
    <location>
        <begin position="154"/>
        <end position="181"/>
    </location>
</feature>